<name>A0A7N2R5Y0_QUELO</name>
<evidence type="ECO:0000256" key="1">
    <source>
        <dbReference type="SAM" id="Coils"/>
    </source>
</evidence>
<feature type="coiled-coil region" evidence="1">
    <location>
        <begin position="36"/>
        <end position="95"/>
    </location>
</feature>
<sequence length="97" mass="11381">MSNNEMFLELFGPEHHSGYGYGVSPTELWGYSSFTILDLQRQLKEYKERRKENDANLLRKLKEFEKNHKESDANVQLLKAQVSQVENLLAQVLKKRP</sequence>
<evidence type="ECO:0000313" key="2">
    <source>
        <dbReference type="EnsemblPlants" id="QL06p002141:mrna:CDS:1"/>
    </source>
</evidence>
<organism evidence="2 3">
    <name type="scientific">Quercus lobata</name>
    <name type="common">Valley oak</name>
    <dbReference type="NCBI Taxonomy" id="97700"/>
    <lineage>
        <taxon>Eukaryota</taxon>
        <taxon>Viridiplantae</taxon>
        <taxon>Streptophyta</taxon>
        <taxon>Embryophyta</taxon>
        <taxon>Tracheophyta</taxon>
        <taxon>Spermatophyta</taxon>
        <taxon>Magnoliopsida</taxon>
        <taxon>eudicotyledons</taxon>
        <taxon>Gunneridae</taxon>
        <taxon>Pentapetalae</taxon>
        <taxon>rosids</taxon>
        <taxon>fabids</taxon>
        <taxon>Fagales</taxon>
        <taxon>Fagaceae</taxon>
        <taxon>Quercus</taxon>
    </lineage>
</organism>
<reference evidence="2" key="2">
    <citation type="submission" date="2021-01" db="UniProtKB">
        <authorList>
            <consortium name="EnsemblPlants"/>
        </authorList>
    </citation>
    <scope>IDENTIFICATION</scope>
</reference>
<protein>
    <submittedName>
        <fullName evidence="2">Uncharacterized protein</fullName>
    </submittedName>
</protein>
<evidence type="ECO:0000313" key="3">
    <source>
        <dbReference type="Proteomes" id="UP000594261"/>
    </source>
</evidence>
<dbReference type="AlphaFoldDB" id="A0A7N2R5Y0"/>
<proteinExistence type="predicted"/>
<dbReference type="InParanoid" id="A0A7N2R5Y0"/>
<dbReference type="Proteomes" id="UP000594261">
    <property type="component" value="Chromosome 6"/>
</dbReference>
<dbReference type="EnsemblPlants" id="QL06p002141:mrna">
    <property type="protein sequence ID" value="QL06p002141:mrna:CDS:1"/>
    <property type="gene ID" value="QL06p002141"/>
</dbReference>
<keyword evidence="3" id="KW-1185">Reference proteome</keyword>
<dbReference type="Gramene" id="QL06p002141:mrna">
    <property type="protein sequence ID" value="QL06p002141:mrna:CDS:1"/>
    <property type="gene ID" value="QL06p002141"/>
</dbReference>
<reference evidence="2 3" key="1">
    <citation type="journal article" date="2016" name="G3 (Bethesda)">
        <title>First Draft Assembly and Annotation of the Genome of a California Endemic Oak Quercus lobata Nee (Fagaceae).</title>
        <authorList>
            <person name="Sork V.L."/>
            <person name="Fitz-Gibbon S.T."/>
            <person name="Puiu D."/>
            <person name="Crepeau M."/>
            <person name="Gugger P.F."/>
            <person name="Sherman R."/>
            <person name="Stevens K."/>
            <person name="Langley C.H."/>
            <person name="Pellegrini M."/>
            <person name="Salzberg S.L."/>
        </authorList>
    </citation>
    <scope>NUCLEOTIDE SEQUENCE [LARGE SCALE GENOMIC DNA]</scope>
    <source>
        <strain evidence="2 3">cv. SW786</strain>
    </source>
</reference>
<dbReference type="EMBL" id="LRBV02000006">
    <property type="status" value="NOT_ANNOTATED_CDS"/>
    <property type="molecule type" value="Genomic_DNA"/>
</dbReference>
<keyword evidence="1" id="KW-0175">Coiled coil</keyword>
<accession>A0A7N2R5Y0</accession>